<dbReference type="Pfam" id="PF10042">
    <property type="entry name" value="DUF2278"/>
    <property type="match status" value="1"/>
</dbReference>
<dbReference type="EMBL" id="JBEZUR010000001">
    <property type="protein sequence ID" value="MEU3552831.1"/>
    <property type="molecule type" value="Genomic_DNA"/>
</dbReference>
<comment type="caution">
    <text evidence="1">The sequence shown here is derived from an EMBL/GenBank/DDBJ whole genome shotgun (WGS) entry which is preliminary data.</text>
</comment>
<protein>
    <submittedName>
        <fullName evidence="1">DUF2278 family protein</fullName>
    </submittedName>
</protein>
<dbReference type="InterPro" id="IPR019268">
    <property type="entry name" value="DUF2278"/>
</dbReference>
<evidence type="ECO:0000313" key="1">
    <source>
        <dbReference type="EMBL" id="MEU3552831.1"/>
    </source>
</evidence>
<evidence type="ECO:0000313" key="2">
    <source>
        <dbReference type="Proteomes" id="UP001550850"/>
    </source>
</evidence>
<sequence>MPFVHYGVLRGTLHGHHRDRPDHQGRWFHVNLEVDAPAGRHHCAVDVDSHASAVGVRWKTFTVPPEALGPVRVLPPGYHELARTPGSGALDLVRHPALADRSGILFLRRPPSWLEDLLDLVGSHPWQAGSATDAAEALESVLAPGREVLLFGEPFDDDPEGDLGMHNIHQNQGDPAGSQWWAENGAWQDGAVLTLRPDGDLDVFLSKFSSQSDHTDDAGHPVD</sequence>
<organism evidence="1 2">
    <name type="scientific">Streptomyces fragilis</name>
    <dbReference type="NCBI Taxonomy" id="67301"/>
    <lineage>
        <taxon>Bacteria</taxon>
        <taxon>Bacillati</taxon>
        <taxon>Actinomycetota</taxon>
        <taxon>Actinomycetes</taxon>
        <taxon>Kitasatosporales</taxon>
        <taxon>Streptomycetaceae</taxon>
        <taxon>Streptomyces</taxon>
    </lineage>
</organism>
<reference evidence="1 2" key="1">
    <citation type="submission" date="2024-06" db="EMBL/GenBank/DDBJ databases">
        <title>The Natural Products Discovery Center: Release of the First 8490 Sequenced Strains for Exploring Actinobacteria Biosynthetic Diversity.</title>
        <authorList>
            <person name="Kalkreuter E."/>
            <person name="Kautsar S.A."/>
            <person name="Yang D."/>
            <person name="Bader C.D."/>
            <person name="Teijaro C.N."/>
            <person name="Fluegel L."/>
            <person name="Davis C.M."/>
            <person name="Simpson J.R."/>
            <person name="Lauterbach L."/>
            <person name="Steele A.D."/>
            <person name="Gui C."/>
            <person name="Meng S."/>
            <person name="Li G."/>
            <person name="Viehrig K."/>
            <person name="Ye F."/>
            <person name="Su P."/>
            <person name="Kiefer A.F."/>
            <person name="Nichols A."/>
            <person name="Cepeda A.J."/>
            <person name="Yan W."/>
            <person name="Fan B."/>
            <person name="Jiang Y."/>
            <person name="Adhikari A."/>
            <person name="Zheng C.-J."/>
            <person name="Schuster L."/>
            <person name="Cowan T.M."/>
            <person name="Smanski M.J."/>
            <person name="Chevrette M.G."/>
            <person name="De Carvalho L.P.S."/>
            <person name="Shen B."/>
        </authorList>
    </citation>
    <scope>NUCLEOTIDE SEQUENCE [LARGE SCALE GENOMIC DNA]</scope>
    <source>
        <strain evidence="1 2">NPDC038104</strain>
    </source>
</reference>
<proteinExistence type="predicted"/>
<dbReference type="Proteomes" id="UP001550850">
    <property type="component" value="Unassembled WGS sequence"/>
</dbReference>
<accession>A0ABV2YBE0</accession>
<dbReference type="RefSeq" id="WP_108953683.1">
    <property type="nucleotide sequence ID" value="NZ_BEVZ01000003.1"/>
</dbReference>
<gene>
    <name evidence="1" type="ORF">AB0E65_01115</name>
</gene>
<keyword evidence="2" id="KW-1185">Reference proteome</keyword>
<name>A0ABV2YBE0_9ACTN</name>